<evidence type="ECO:0000256" key="1">
    <source>
        <dbReference type="SAM" id="Phobius"/>
    </source>
</evidence>
<gene>
    <name evidence="2" type="ORF">FBFR_15845</name>
</gene>
<sequence>MNKKDLVFGFLIGLATTLVGSYVFITFFTDFKFIAGIQIMKSQGNLGKIITLGSVLTLIAFGILLKINREIMARGVVLAIIALTILTLFI</sequence>
<organism evidence="2 3">
    <name type="scientific">Flavobacterium fryxellicola</name>
    <dbReference type="NCBI Taxonomy" id="249352"/>
    <lineage>
        <taxon>Bacteria</taxon>
        <taxon>Pseudomonadati</taxon>
        <taxon>Bacteroidota</taxon>
        <taxon>Flavobacteriia</taxon>
        <taxon>Flavobacteriales</taxon>
        <taxon>Flavobacteriaceae</taxon>
        <taxon>Flavobacterium</taxon>
    </lineage>
</organism>
<keyword evidence="1" id="KW-0812">Transmembrane</keyword>
<keyword evidence="1" id="KW-0472">Membrane</keyword>
<dbReference type="EMBL" id="LVJE01000048">
    <property type="protein sequence ID" value="OAB25152.1"/>
    <property type="molecule type" value="Genomic_DNA"/>
</dbReference>
<dbReference type="RefSeq" id="WP_066083028.1">
    <property type="nucleotide sequence ID" value="NZ_FRDK01000001.1"/>
</dbReference>
<comment type="caution">
    <text evidence="2">The sequence shown here is derived from an EMBL/GenBank/DDBJ whole genome shotgun (WGS) entry which is preliminary data.</text>
</comment>
<dbReference type="AlphaFoldDB" id="A0A167U155"/>
<dbReference type="Proteomes" id="UP000077164">
    <property type="component" value="Unassembled WGS sequence"/>
</dbReference>
<feature type="transmembrane region" description="Helical" evidence="1">
    <location>
        <begin position="71"/>
        <end position="89"/>
    </location>
</feature>
<reference evidence="2 3" key="1">
    <citation type="submission" date="2016-03" db="EMBL/GenBank/DDBJ databases">
        <title>Draft genome sequence of Flavobacterium fryxellicola DSM 16209.</title>
        <authorList>
            <person name="Shin S.-K."/>
            <person name="Yi H."/>
        </authorList>
    </citation>
    <scope>NUCLEOTIDE SEQUENCE [LARGE SCALE GENOMIC DNA]</scope>
    <source>
        <strain evidence="2 3">DSM 16209</strain>
    </source>
</reference>
<accession>A0A167U155</accession>
<name>A0A167U155_9FLAO</name>
<feature type="transmembrane region" description="Helical" evidence="1">
    <location>
        <begin position="6"/>
        <end position="25"/>
    </location>
</feature>
<protein>
    <submittedName>
        <fullName evidence="2">Uncharacterized protein</fullName>
    </submittedName>
</protein>
<keyword evidence="1" id="KW-1133">Transmembrane helix</keyword>
<proteinExistence type="predicted"/>
<dbReference type="OrthoDB" id="1362378at2"/>
<evidence type="ECO:0000313" key="3">
    <source>
        <dbReference type="Proteomes" id="UP000077164"/>
    </source>
</evidence>
<dbReference type="STRING" id="249352.SAMN05444395_101103"/>
<feature type="transmembrane region" description="Helical" evidence="1">
    <location>
        <begin position="46"/>
        <end position="65"/>
    </location>
</feature>
<evidence type="ECO:0000313" key="2">
    <source>
        <dbReference type="EMBL" id="OAB25152.1"/>
    </source>
</evidence>
<keyword evidence="3" id="KW-1185">Reference proteome</keyword>